<protein>
    <recommendedName>
        <fullName evidence="2">Fibroblast growth factor</fullName>
        <shortName evidence="2">FGF</shortName>
    </recommendedName>
</protein>
<evidence type="ECO:0000256" key="1">
    <source>
        <dbReference type="ARBA" id="ARBA00007936"/>
    </source>
</evidence>
<comment type="similarity">
    <text evidence="1 2">Belongs to the heparin-binding growth factors family.</text>
</comment>
<dbReference type="InterPro" id="IPR002209">
    <property type="entry name" value="Fibroblast_GF_fam"/>
</dbReference>
<gene>
    <name evidence="3" type="primary">fgf21</name>
</gene>
<sequence length="134" mass="14796">IKRSCVLELRSVRAGDTVIRARLSSLYLCVDRAGHLTGQRQYTESDCTFREVILEDGYTHFLSVHHGLPISLAPRHSPGRQGLRFSRFLPLRSSLSEDRVAEAPQTAQALNLDSEDPLGMGLGSLLSPAFSMDT</sequence>
<dbReference type="GeneTree" id="ENSGT00940000167425"/>
<dbReference type="InterPro" id="IPR008996">
    <property type="entry name" value="IL1/FGF"/>
</dbReference>
<name>A0A8C5BC50_GADMO</name>
<evidence type="ECO:0000256" key="2">
    <source>
        <dbReference type="RuleBase" id="RU049442"/>
    </source>
</evidence>
<reference evidence="3" key="1">
    <citation type="submission" date="2025-08" db="UniProtKB">
        <authorList>
            <consortium name="Ensembl"/>
        </authorList>
    </citation>
    <scope>IDENTIFICATION</scope>
</reference>
<reference evidence="3" key="2">
    <citation type="submission" date="2025-09" db="UniProtKB">
        <authorList>
            <consortium name="Ensembl"/>
        </authorList>
    </citation>
    <scope>IDENTIFICATION</scope>
</reference>
<dbReference type="AlphaFoldDB" id="A0A8C5BC50"/>
<dbReference type="GO" id="GO:0008083">
    <property type="term" value="F:growth factor activity"/>
    <property type="evidence" value="ECO:0007669"/>
    <property type="project" value="InterPro"/>
</dbReference>
<dbReference type="PANTHER" id="PTHR11486">
    <property type="entry name" value="FIBROBLAST GROWTH FACTOR"/>
    <property type="match status" value="1"/>
</dbReference>
<organism evidence="3 4">
    <name type="scientific">Gadus morhua</name>
    <name type="common">Atlantic cod</name>
    <dbReference type="NCBI Taxonomy" id="8049"/>
    <lineage>
        <taxon>Eukaryota</taxon>
        <taxon>Metazoa</taxon>
        <taxon>Chordata</taxon>
        <taxon>Craniata</taxon>
        <taxon>Vertebrata</taxon>
        <taxon>Euteleostomi</taxon>
        <taxon>Actinopterygii</taxon>
        <taxon>Neopterygii</taxon>
        <taxon>Teleostei</taxon>
        <taxon>Neoteleostei</taxon>
        <taxon>Acanthomorphata</taxon>
        <taxon>Zeiogadaria</taxon>
        <taxon>Gadariae</taxon>
        <taxon>Gadiformes</taxon>
        <taxon>Gadoidei</taxon>
        <taxon>Gadidae</taxon>
        <taxon>Gadus</taxon>
    </lineage>
</organism>
<dbReference type="Ensembl" id="ENSGMOT00000066273.1">
    <property type="protein sequence ID" value="ENSGMOP00000042096.1"/>
    <property type="gene ID" value="ENSGMOG00000012892.2"/>
</dbReference>
<dbReference type="Pfam" id="PF00167">
    <property type="entry name" value="FGF"/>
    <property type="match status" value="1"/>
</dbReference>
<proteinExistence type="inferred from homology"/>
<evidence type="ECO:0000313" key="3">
    <source>
        <dbReference type="Ensembl" id="ENSGMOP00000042096.1"/>
    </source>
</evidence>
<evidence type="ECO:0000313" key="4">
    <source>
        <dbReference type="Proteomes" id="UP000694546"/>
    </source>
</evidence>
<accession>A0A8C5BC50</accession>
<keyword evidence="4" id="KW-1185">Reference proteome</keyword>
<dbReference type="Proteomes" id="UP000694546">
    <property type="component" value="Chromosome 18"/>
</dbReference>
<dbReference type="SUPFAM" id="SSF50353">
    <property type="entry name" value="Cytokine"/>
    <property type="match status" value="1"/>
</dbReference>
<dbReference type="Gene3D" id="2.80.10.50">
    <property type="match status" value="1"/>
</dbReference>
<dbReference type="PROSITE" id="PS00247">
    <property type="entry name" value="HBGF_FGF"/>
    <property type="match status" value="1"/>
</dbReference>